<dbReference type="RefSeq" id="WP_181615498.1">
    <property type="nucleotide sequence ID" value="NZ_BAABAM010000008.1"/>
</dbReference>
<reference evidence="6 7" key="1">
    <citation type="submission" date="2020-07" db="EMBL/GenBank/DDBJ databases">
        <title>Genomic Encyclopedia of Type Strains, Phase IV (KMG-IV): sequencing the most valuable type-strain genomes for metagenomic binning, comparative biology and taxonomic classification.</title>
        <authorList>
            <person name="Goeker M."/>
        </authorList>
    </citation>
    <scope>NUCLEOTIDE SEQUENCE [LARGE SCALE GENOMIC DNA]</scope>
    <source>
        <strain evidence="6 7">DSM 45533</strain>
    </source>
</reference>
<sequence>MTTTRQAGTRARILTAAVEVIAAHGVSGATTKRIAASAGCSEALIYKHFTGKEELFLAVILEVMPGLAHALDRLRSDLDERPLAEALTAFAESAVEFYRQAAPIASGLLTDPALLGAFRAMLAVRQAGPHIPIAVLAGILRAQQAAGRIRADADCDGAAALLMGACYQRADHSLLVELPTEPASFAGSAVSALLTGLSA</sequence>
<dbReference type="PANTHER" id="PTHR30055:SF238">
    <property type="entry name" value="MYCOFACTOCIN BIOSYNTHESIS TRANSCRIPTIONAL REGULATOR MFTR-RELATED"/>
    <property type="match status" value="1"/>
</dbReference>
<name>A0A7W0HV21_9ACTN</name>
<dbReference type="SUPFAM" id="SSF48498">
    <property type="entry name" value="Tetracyclin repressor-like, C-terminal domain"/>
    <property type="match status" value="1"/>
</dbReference>
<gene>
    <name evidence="6" type="ORF">HNR30_008190</name>
</gene>
<keyword evidence="1" id="KW-0805">Transcription regulation</keyword>
<evidence type="ECO:0000313" key="6">
    <source>
        <dbReference type="EMBL" id="MBA2896799.1"/>
    </source>
</evidence>
<comment type="caution">
    <text evidence="6">The sequence shown here is derived from an EMBL/GenBank/DDBJ whole genome shotgun (WGS) entry which is preliminary data.</text>
</comment>
<dbReference type="GO" id="GO:0003700">
    <property type="term" value="F:DNA-binding transcription factor activity"/>
    <property type="evidence" value="ECO:0007669"/>
    <property type="project" value="TreeGrafter"/>
</dbReference>
<keyword evidence="3" id="KW-0804">Transcription</keyword>
<dbReference type="InterPro" id="IPR050109">
    <property type="entry name" value="HTH-type_TetR-like_transc_reg"/>
</dbReference>
<accession>A0A7W0HV21</accession>
<feature type="DNA-binding region" description="H-T-H motif" evidence="4">
    <location>
        <begin position="30"/>
        <end position="49"/>
    </location>
</feature>
<evidence type="ECO:0000256" key="2">
    <source>
        <dbReference type="ARBA" id="ARBA00023125"/>
    </source>
</evidence>
<dbReference type="Pfam" id="PF00440">
    <property type="entry name" value="TetR_N"/>
    <property type="match status" value="1"/>
</dbReference>
<dbReference type="InterPro" id="IPR001647">
    <property type="entry name" value="HTH_TetR"/>
</dbReference>
<dbReference type="InterPro" id="IPR009057">
    <property type="entry name" value="Homeodomain-like_sf"/>
</dbReference>
<proteinExistence type="predicted"/>
<evidence type="ECO:0000256" key="1">
    <source>
        <dbReference type="ARBA" id="ARBA00023015"/>
    </source>
</evidence>
<dbReference type="PANTHER" id="PTHR30055">
    <property type="entry name" value="HTH-TYPE TRANSCRIPTIONAL REGULATOR RUTR"/>
    <property type="match status" value="1"/>
</dbReference>
<dbReference type="AlphaFoldDB" id="A0A7W0HV21"/>
<dbReference type="PROSITE" id="PS50977">
    <property type="entry name" value="HTH_TETR_2"/>
    <property type="match status" value="1"/>
</dbReference>
<organism evidence="6 7">
    <name type="scientific">Nonomuraea soli</name>
    <dbReference type="NCBI Taxonomy" id="1032476"/>
    <lineage>
        <taxon>Bacteria</taxon>
        <taxon>Bacillati</taxon>
        <taxon>Actinomycetota</taxon>
        <taxon>Actinomycetes</taxon>
        <taxon>Streptosporangiales</taxon>
        <taxon>Streptosporangiaceae</taxon>
        <taxon>Nonomuraea</taxon>
    </lineage>
</organism>
<evidence type="ECO:0000256" key="4">
    <source>
        <dbReference type="PROSITE-ProRule" id="PRU00335"/>
    </source>
</evidence>
<evidence type="ECO:0000256" key="3">
    <source>
        <dbReference type="ARBA" id="ARBA00023163"/>
    </source>
</evidence>
<dbReference type="InterPro" id="IPR036271">
    <property type="entry name" value="Tet_transcr_reg_TetR-rel_C_sf"/>
</dbReference>
<feature type="domain" description="HTH tetR-type" evidence="5">
    <location>
        <begin position="7"/>
        <end position="67"/>
    </location>
</feature>
<dbReference type="Gene3D" id="1.10.357.10">
    <property type="entry name" value="Tetracycline Repressor, domain 2"/>
    <property type="match status" value="1"/>
</dbReference>
<dbReference type="Proteomes" id="UP000530928">
    <property type="component" value="Unassembled WGS sequence"/>
</dbReference>
<evidence type="ECO:0000313" key="7">
    <source>
        <dbReference type="Proteomes" id="UP000530928"/>
    </source>
</evidence>
<dbReference type="EMBL" id="JACDUR010000009">
    <property type="protein sequence ID" value="MBA2896799.1"/>
    <property type="molecule type" value="Genomic_DNA"/>
</dbReference>
<dbReference type="SUPFAM" id="SSF46689">
    <property type="entry name" value="Homeodomain-like"/>
    <property type="match status" value="1"/>
</dbReference>
<keyword evidence="2 4" id="KW-0238">DNA-binding</keyword>
<evidence type="ECO:0000259" key="5">
    <source>
        <dbReference type="PROSITE" id="PS50977"/>
    </source>
</evidence>
<protein>
    <submittedName>
        <fullName evidence="6">AcrR family transcriptional regulator</fullName>
    </submittedName>
</protein>
<dbReference type="GO" id="GO:0000976">
    <property type="term" value="F:transcription cis-regulatory region binding"/>
    <property type="evidence" value="ECO:0007669"/>
    <property type="project" value="TreeGrafter"/>
</dbReference>
<dbReference type="PRINTS" id="PR00455">
    <property type="entry name" value="HTHTETR"/>
</dbReference>
<keyword evidence="7" id="KW-1185">Reference proteome</keyword>